<dbReference type="Pfam" id="PF04404">
    <property type="entry name" value="ERF"/>
    <property type="match status" value="1"/>
</dbReference>
<sequence length="211" mass="23463">MEAMIYKQLIACLRGTSAIAKDRKNAQQGYRFRGIDDVYNALHPIFEENGVLPVPEVLESRREERQTKGGGNLIYTVLKLKVTFYAEDGSNVSAIVQGEGMDSADKSTNKAMSAAYKYALFQLLCIPTEETAQDADAETPEISRPVQKERICERCGMPVKGVQFETGKRYTAEEIADRTRCSYGKTLCWDCSKAEHAMHGARSHTEGAPQP</sequence>
<organism evidence="1">
    <name type="scientific">Myoviridae sp. ctr0w28</name>
    <dbReference type="NCBI Taxonomy" id="2826703"/>
    <lineage>
        <taxon>Viruses</taxon>
        <taxon>Duplodnaviria</taxon>
        <taxon>Heunggongvirae</taxon>
        <taxon>Uroviricota</taxon>
        <taxon>Caudoviricetes</taxon>
    </lineage>
</organism>
<dbReference type="EMBL" id="BK015227">
    <property type="protein sequence ID" value="DAD96958.1"/>
    <property type="molecule type" value="Genomic_DNA"/>
</dbReference>
<protein>
    <submittedName>
        <fullName evidence="1">ERF superfamily protein</fullName>
    </submittedName>
</protein>
<evidence type="ECO:0000313" key="1">
    <source>
        <dbReference type="EMBL" id="DAD96958.1"/>
    </source>
</evidence>
<reference evidence="1" key="1">
    <citation type="journal article" date="2021" name="Proc. Natl. Acad. Sci. U.S.A.">
        <title>A Catalog of Tens of Thousands of Viruses from Human Metagenomes Reveals Hidden Associations with Chronic Diseases.</title>
        <authorList>
            <person name="Tisza M.J."/>
            <person name="Buck C.B."/>
        </authorList>
    </citation>
    <scope>NUCLEOTIDE SEQUENCE</scope>
    <source>
        <strain evidence="1">Ctr0w28</strain>
    </source>
</reference>
<accession>A0A8S5NQD9</accession>
<dbReference type="InterPro" id="IPR007499">
    <property type="entry name" value="ERF_bacteria_virus"/>
</dbReference>
<name>A0A8S5NQD9_9CAUD</name>
<proteinExistence type="predicted"/>